<keyword evidence="2" id="KW-0217">Developmental protein</keyword>
<protein>
    <submittedName>
        <fullName evidence="11">Uncharacterized protein LOC113871937</fullName>
    </submittedName>
</protein>
<dbReference type="GO" id="GO:0005886">
    <property type="term" value="C:plasma membrane"/>
    <property type="evidence" value="ECO:0007669"/>
    <property type="project" value="UniProtKB-SubCell"/>
</dbReference>
<dbReference type="GO" id="GO:0051301">
    <property type="term" value="P:cell division"/>
    <property type="evidence" value="ECO:0007669"/>
    <property type="project" value="UniProtKB-KW"/>
</dbReference>
<dbReference type="InterPro" id="IPR048351">
    <property type="entry name" value="SOK_DIX"/>
</dbReference>
<keyword evidence="6" id="KW-0131">Cell cycle</keyword>
<feature type="domain" description="SOSEKI DIX-like" evidence="9">
    <location>
        <begin position="34"/>
        <end position="123"/>
    </location>
</feature>
<evidence type="ECO:0000256" key="8">
    <source>
        <dbReference type="SAM" id="MobiDB-lite"/>
    </source>
</evidence>
<comment type="subcellular location">
    <subcellularLocation>
        <location evidence="1">Cell membrane</location>
        <topology evidence="1">Peripheral membrane protein</topology>
        <orientation evidence="1">Cytoplasmic side</orientation>
    </subcellularLocation>
</comment>
<evidence type="ECO:0000313" key="11">
    <source>
        <dbReference type="RefSeq" id="XP_027364831.1"/>
    </source>
</evidence>
<evidence type="ECO:0000256" key="2">
    <source>
        <dbReference type="ARBA" id="ARBA00022473"/>
    </source>
</evidence>
<dbReference type="RefSeq" id="XP_027364831.1">
    <property type="nucleotide sequence ID" value="XM_027509030.1"/>
</dbReference>
<name>A0A8B8M824_ABRPR</name>
<organism evidence="10 11">
    <name type="scientific">Abrus precatorius</name>
    <name type="common">Indian licorice</name>
    <name type="synonym">Glycine abrus</name>
    <dbReference type="NCBI Taxonomy" id="3816"/>
    <lineage>
        <taxon>Eukaryota</taxon>
        <taxon>Viridiplantae</taxon>
        <taxon>Streptophyta</taxon>
        <taxon>Embryophyta</taxon>
        <taxon>Tracheophyta</taxon>
        <taxon>Spermatophyta</taxon>
        <taxon>Magnoliopsida</taxon>
        <taxon>eudicotyledons</taxon>
        <taxon>Gunneridae</taxon>
        <taxon>Pentapetalae</taxon>
        <taxon>rosids</taxon>
        <taxon>fabids</taxon>
        <taxon>Fabales</taxon>
        <taxon>Fabaceae</taxon>
        <taxon>Papilionoideae</taxon>
        <taxon>50 kb inversion clade</taxon>
        <taxon>NPAAA clade</taxon>
        <taxon>indigoferoid/millettioid clade</taxon>
        <taxon>Abreae</taxon>
        <taxon>Abrus</taxon>
    </lineage>
</organism>
<dbReference type="Proteomes" id="UP000694853">
    <property type="component" value="Unplaced"/>
</dbReference>
<dbReference type="PANTHER" id="PTHR31083:SF29">
    <property type="entry name" value="DUF966 DOMAIN PROTEIN"/>
    <property type="match status" value="1"/>
</dbReference>
<evidence type="ECO:0000313" key="10">
    <source>
        <dbReference type="Proteomes" id="UP000694853"/>
    </source>
</evidence>
<accession>A0A8B8M824</accession>
<dbReference type="OrthoDB" id="1280899at2759"/>
<feature type="compositionally biased region" description="Low complexity" evidence="8">
    <location>
        <begin position="136"/>
        <end position="151"/>
    </location>
</feature>
<comment type="similarity">
    <text evidence="7">Belongs to the SOSEKI family.</text>
</comment>
<keyword evidence="3" id="KW-1003">Cell membrane</keyword>
<evidence type="ECO:0000256" key="5">
    <source>
        <dbReference type="ARBA" id="ARBA00023136"/>
    </source>
</evidence>
<feature type="region of interest" description="Disordered" evidence="8">
    <location>
        <begin position="136"/>
        <end position="156"/>
    </location>
</feature>
<evidence type="ECO:0000256" key="3">
    <source>
        <dbReference type="ARBA" id="ARBA00022475"/>
    </source>
</evidence>
<dbReference type="InterPro" id="IPR010369">
    <property type="entry name" value="SOK"/>
</dbReference>
<evidence type="ECO:0000259" key="9">
    <source>
        <dbReference type="Pfam" id="PF06136"/>
    </source>
</evidence>
<reference evidence="10" key="1">
    <citation type="journal article" date="2019" name="Toxins">
        <title>Detection of Abrin-Like and Prepropulchellin-Like Toxin Genes and Transcripts Using Whole Genome Sequencing and Full-Length Transcript Sequencing of Abrus precatorius.</title>
        <authorList>
            <person name="Hovde B.T."/>
            <person name="Daligault H.E."/>
            <person name="Hanschen E.R."/>
            <person name="Kunde Y.A."/>
            <person name="Johnson M.B."/>
            <person name="Starkenburg S.R."/>
            <person name="Johnson S.L."/>
        </authorList>
    </citation>
    <scope>NUCLEOTIDE SEQUENCE [LARGE SCALE GENOMIC DNA]</scope>
</reference>
<sequence>MGTKSVGNKELSVEMKMVERAWIEPKHEATELKVPVIYYLSRNGQLEHPHLMEVPISSSHGKLCLKDVTNRLSFLRGQGMANMYAWSTKRSYKNGFVWQDLSENDFIYPSSGHEYVLKGTQLIETSLSFQSYVATSTPSSKSSTETNSSSTDADSPTTMKLWNQSFSSCDYKLYKAKTCREIGGKATNASTQTEDKSRERIKMDQVEECEGNDAREFSENGGSLLFSISSVGASEGSLEGCASADIRSQRVENERPSGRMKASEVLMQFIRFEVHDLCLEQVLFNLHNAVSTQLDKYEQSCPKSVFQVREDLGSATKTSFGNGFAPTS</sequence>
<reference evidence="11" key="2">
    <citation type="submission" date="2025-08" db="UniProtKB">
        <authorList>
            <consortium name="RefSeq"/>
        </authorList>
    </citation>
    <scope>IDENTIFICATION</scope>
    <source>
        <tissue evidence="11">Young leaves</tissue>
    </source>
</reference>
<keyword evidence="4" id="KW-0132">Cell division</keyword>
<dbReference type="GO" id="GO:0051258">
    <property type="term" value="P:protein polymerization"/>
    <property type="evidence" value="ECO:0007669"/>
    <property type="project" value="UniProtKB-ARBA"/>
</dbReference>
<keyword evidence="10" id="KW-1185">Reference proteome</keyword>
<proteinExistence type="inferred from homology"/>
<dbReference type="PANTHER" id="PTHR31083">
    <property type="entry name" value="UPSTREAM OF FLC PROTEIN (DUF966)"/>
    <property type="match status" value="1"/>
</dbReference>
<dbReference type="Pfam" id="PF06136">
    <property type="entry name" value="SOK"/>
    <property type="match status" value="1"/>
</dbReference>
<evidence type="ECO:0000256" key="4">
    <source>
        <dbReference type="ARBA" id="ARBA00022618"/>
    </source>
</evidence>
<evidence type="ECO:0000256" key="7">
    <source>
        <dbReference type="ARBA" id="ARBA00024211"/>
    </source>
</evidence>
<dbReference type="KEGG" id="aprc:113871937"/>
<keyword evidence="5" id="KW-0472">Membrane</keyword>
<evidence type="ECO:0000256" key="1">
    <source>
        <dbReference type="ARBA" id="ARBA00004413"/>
    </source>
</evidence>
<dbReference type="AlphaFoldDB" id="A0A8B8M824"/>
<dbReference type="GeneID" id="113871937"/>
<evidence type="ECO:0000256" key="6">
    <source>
        <dbReference type="ARBA" id="ARBA00023306"/>
    </source>
</evidence>
<gene>
    <name evidence="11" type="primary">LOC113871937</name>
</gene>